<keyword evidence="1" id="KW-0732">Signal</keyword>
<keyword evidence="3" id="KW-1185">Reference proteome</keyword>
<evidence type="ECO:0000256" key="1">
    <source>
        <dbReference type="SAM" id="SignalP"/>
    </source>
</evidence>
<dbReference type="EMBL" id="WNXQ01000012">
    <property type="protein sequence ID" value="MWB79597.1"/>
    <property type="molecule type" value="Genomic_DNA"/>
</dbReference>
<gene>
    <name evidence="2" type="ORF">GLS40_16305</name>
</gene>
<sequence length="128" mass="13706">MAKLRLTLAVTAAWLPLAAGAVDSTGQQDALTLFATCTGRLSALMEHQWLTDGPQSEETARTRARMIGLLETVMPPGAGAEVLHRRIEAKMAQAALLGQATFATDPRRAATARRLAALQLAQCERLLL</sequence>
<comment type="caution">
    <text evidence="2">The sequence shown here is derived from an EMBL/GenBank/DDBJ whole genome shotgun (WGS) entry which is preliminary data.</text>
</comment>
<feature type="chain" id="PRO_5032691147" evidence="1">
    <location>
        <begin position="22"/>
        <end position="128"/>
    </location>
</feature>
<accession>A0A844W6R7</accession>
<name>A0A844W6R7_9RHOB</name>
<dbReference type="AlphaFoldDB" id="A0A844W6R7"/>
<protein>
    <submittedName>
        <fullName evidence="2">Uncharacterized protein</fullName>
    </submittedName>
</protein>
<organism evidence="2 3">
    <name type="scientific">Pseudooceanicola pacificus</name>
    <dbReference type="NCBI Taxonomy" id="2676438"/>
    <lineage>
        <taxon>Bacteria</taxon>
        <taxon>Pseudomonadati</taxon>
        <taxon>Pseudomonadota</taxon>
        <taxon>Alphaproteobacteria</taxon>
        <taxon>Rhodobacterales</taxon>
        <taxon>Paracoccaceae</taxon>
        <taxon>Pseudooceanicola</taxon>
    </lineage>
</organism>
<dbReference type="RefSeq" id="WP_160383719.1">
    <property type="nucleotide sequence ID" value="NZ_WNXQ01000012.1"/>
</dbReference>
<evidence type="ECO:0000313" key="2">
    <source>
        <dbReference type="EMBL" id="MWB79597.1"/>
    </source>
</evidence>
<reference evidence="2 3" key="1">
    <citation type="submission" date="2019-11" db="EMBL/GenBank/DDBJ databases">
        <title>Pseudooceanicola pacifica sp. nov., isolated from deep-sea sediment of the Pacific Ocean.</title>
        <authorList>
            <person name="Lyu L."/>
        </authorList>
    </citation>
    <scope>NUCLEOTIDE SEQUENCE [LARGE SCALE GENOMIC DNA]</scope>
    <source>
        <strain evidence="2 3">216_PA32_1</strain>
    </source>
</reference>
<evidence type="ECO:0000313" key="3">
    <source>
        <dbReference type="Proteomes" id="UP000443843"/>
    </source>
</evidence>
<feature type="signal peptide" evidence="1">
    <location>
        <begin position="1"/>
        <end position="21"/>
    </location>
</feature>
<dbReference type="Proteomes" id="UP000443843">
    <property type="component" value="Unassembled WGS sequence"/>
</dbReference>
<proteinExistence type="predicted"/>